<evidence type="ECO:0000313" key="3">
    <source>
        <dbReference type="Proteomes" id="UP000004846"/>
    </source>
</evidence>
<dbReference type="Proteomes" id="UP000004846">
    <property type="component" value="Unassembled WGS sequence"/>
</dbReference>
<dbReference type="InterPro" id="IPR046746">
    <property type="entry name" value="Big_15"/>
</dbReference>
<sequence length="190" mass="21395">MSGFFEKFRIYKKTGRVLVSEGNSPLRISKILSNTSIATGEYILVGVYTINGKEKETAEIEIPSFKTGLITPDVYSIGSNYVTGKYEGISPTKIALIVNDEKQQTVKLSEELTSKKQFRYYKQDLKASDRVKVVLYDESLELGTSDVVIQSAYSMSMTANEMKAKLDEKNIEYKTSDTKEILLSLLQKNE</sequence>
<dbReference type="EMBL" id="AEBR01000085">
    <property type="protein sequence ID" value="EFM82005.1"/>
    <property type="molecule type" value="Genomic_DNA"/>
</dbReference>
<organism evidence="2 3">
    <name type="scientific">Enterococcus faecalis TX4248</name>
    <dbReference type="NCBI Taxonomy" id="749495"/>
    <lineage>
        <taxon>Bacteria</taxon>
        <taxon>Bacillati</taxon>
        <taxon>Bacillota</taxon>
        <taxon>Bacilli</taxon>
        <taxon>Lactobacillales</taxon>
        <taxon>Enterococcaceae</taxon>
        <taxon>Enterococcus</taxon>
    </lineage>
</organism>
<dbReference type="AlphaFoldDB" id="A0A125W3P3"/>
<dbReference type="RefSeq" id="WP_002402496.1">
    <property type="nucleotide sequence ID" value="NZ_GL454475.1"/>
</dbReference>
<reference evidence="2 3" key="1">
    <citation type="submission" date="2010-07" db="EMBL/GenBank/DDBJ databases">
        <authorList>
            <person name="Sid Ahmed O."/>
        </authorList>
    </citation>
    <scope>NUCLEOTIDE SEQUENCE [LARGE SCALE GENOMIC DNA]</scope>
    <source>
        <strain evidence="2 3">TX4248</strain>
    </source>
</reference>
<dbReference type="InterPro" id="IPR036361">
    <property type="entry name" value="SAP_dom_sf"/>
</dbReference>
<comment type="caution">
    <text evidence="2">The sequence shown here is derived from an EMBL/GenBank/DDBJ whole genome shotgun (WGS) entry which is preliminary data.</text>
</comment>
<name>A0A125W3P3_ENTFL</name>
<gene>
    <name evidence="2" type="ORF">HMPREF9498_02437</name>
</gene>
<dbReference type="Gene3D" id="1.10.720.30">
    <property type="entry name" value="SAP domain"/>
    <property type="match status" value="1"/>
</dbReference>
<accession>A0A125W3P3</accession>
<evidence type="ECO:0000313" key="2">
    <source>
        <dbReference type="EMBL" id="EFM82005.1"/>
    </source>
</evidence>
<feature type="domain" description="Bacterial Ig" evidence="1">
    <location>
        <begin position="68"/>
        <end position="150"/>
    </location>
</feature>
<dbReference type="Pfam" id="PF20622">
    <property type="entry name" value="Big_15"/>
    <property type="match status" value="1"/>
</dbReference>
<dbReference type="HOGENOM" id="CLU_1425993_0_0_9"/>
<protein>
    <recommendedName>
        <fullName evidence="1">Bacterial Ig domain-containing protein</fullName>
    </recommendedName>
</protein>
<evidence type="ECO:0000259" key="1">
    <source>
        <dbReference type="Pfam" id="PF20622"/>
    </source>
</evidence>
<proteinExistence type="predicted"/>